<dbReference type="Proteomes" id="UP000261003">
    <property type="component" value="Unassembled WGS sequence"/>
</dbReference>
<name>A0A3E4VY66_PHOVU</name>
<dbReference type="Gene3D" id="2.60.120.260">
    <property type="entry name" value="Galactose-binding domain-like"/>
    <property type="match status" value="1"/>
</dbReference>
<protein>
    <submittedName>
        <fullName evidence="2">DUF5017 domain-containing protein</fullName>
    </submittedName>
</protein>
<evidence type="ECO:0000313" key="2">
    <source>
        <dbReference type="EMBL" id="RGM34907.1"/>
    </source>
</evidence>
<gene>
    <name evidence="2" type="ORF">DXC16_24670</name>
</gene>
<keyword evidence="1" id="KW-0732">Signal</keyword>
<dbReference type="AlphaFoldDB" id="A0A3E4VY66"/>
<feature type="chain" id="PRO_5017774950" evidence="1">
    <location>
        <begin position="19"/>
        <end position="811"/>
    </location>
</feature>
<dbReference type="RefSeq" id="WP_117720666.1">
    <property type="nucleotide sequence ID" value="NZ_QSTG01000109.1"/>
</dbReference>
<accession>A0A3E4VY66</accession>
<sequence length="811" mass="88617">MKKIILLSSIALVGLLSACDDDYSNQFNIDAPITDVKNSTFTLLSSDYPEVAGLAENQELALSKDPETGVFVEALNAVGTNKYFTDNAPAEEYLPAYLNKKFPNADLGSKFTVTFNQYQAPAAYLADFTNLSVYDLTDRDYKAVWGSNLDASYLSPSTLNKIPALLSENVKDAAAGDMKVVNYAYSDTEPSTGGNASVVYQQTDQFDGEGVYVIAAKAGDGKYYPFGKLKAESYTYGYMYPAPITVTDGIITEGDGAAYTVSVEETTGGYALKNTWEQYLYMAGTYNSFNVSTALPSEGGVWKFNKNADGTYSIVNVLTEKTVKLNLYNNSYSYGAYPSTSFEGKIYLSASMAEEDGFVPYNVSMEGVSYVWKHDASYGYWKASTFVNSTNYPSESFLVSPEIDLTDATNPQLSFDGACRFFGTNPEDFLSVQIAADYEGNAATATWTELDVSNWSDGNNWDFYNSGVIDLSPYKGQKVHIAFKYVSTSERAATWEIKNVLVQEKPNGNYWDVCLFKEVAEGDAAQAMGRAAAAIPNASRLYVYNGTAWSEYENADARVAVVDPTVYASLGTDVITSPETVLPVFLSRTYPYAVEGDRAAVIYNKKADTPAVSEFTYSGVWTETSTSVPTTVTFAKEADGISANTSVYLSETFLGSDGGFTIQNVSLGGLSYVWSNTALYGWKASAFSNNTNNTTESWIVSPAINFKKAVAPVMTFDEAHRYLNGAAPTKYFGVMISTDYKGDVTTSTWTTLEVPVWSTGETWDFVNIGTIDLSAYNGKTVYVAFKYSSDSDAAATWEVKNLKIYEEGTEE</sequence>
<proteinExistence type="predicted"/>
<evidence type="ECO:0000256" key="1">
    <source>
        <dbReference type="SAM" id="SignalP"/>
    </source>
</evidence>
<reference evidence="2 3" key="1">
    <citation type="submission" date="2018-08" db="EMBL/GenBank/DDBJ databases">
        <title>A genome reference for cultivated species of the human gut microbiota.</title>
        <authorList>
            <person name="Zou Y."/>
            <person name="Xue W."/>
            <person name="Luo G."/>
        </authorList>
    </citation>
    <scope>NUCLEOTIDE SEQUENCE [LARGE SCALE GENOMIC DNA]</scope>
    <source>
        <strain evidence="2 3">OM08-13BH</strain>
    </source>
</reference>
<dbReference type="NCBIfam" id="NF038128">
    <property type="entry name" value="choice_anch_J"/>
    <property type="match status" value="2"/>
</dbReference>
<feature type="signal peptide" evidence="1">
    <location>
        <begin position="1"/>
        <end position="18"/>
    </location>
</feature>
<dbReference type="EMBL" id="QSTG01000109">
    <property type="protein sequence ID" value="RGM34907.1"/>
    <property type="molecule type" value="Genomic_DNA"/>
</dbReference>
<dbReference type="PROSITE" id="PS51257">
    <property type="entry name" value="PROKAR_LIPOPROTEIN"/>
    <property type="match status" value="1"/>
</dbReference>
<evidence type="ECO:0000313" key="3">
    <source>
        <dbReference type="Proteomes" id="UP000261003"/>
    </source>
</evidence>
<comment type="caution">
    <text evidence="2">The sequence shown here is derived from an EMBL/GenBank/DDBJ whole genome shotgun (WGS) entry which is preliminary data.</text>
</comment>
<organism evidence="2 3">
    <name type="scientific">Phocaeicola vulgatus</name>
    <name type="common">Bacteroides vulgatus</name>
    <dbReference type="NCBI Taxonomy" id="821"/>
    <lineage>
        <taxon>Bacteria</taxon>
        <taxon>Pseudomonadati</taxon>
        <taxon>Bacteroidota</taxon>
        <taxon>Bacteroidia</taxon>
        <taxon>Bacteroidales</taxon>
        <taxon>Bacteroidaceae</taxon>
        <taxon>Phocaeicola</taxon>
    </lineage>
</organism>